<reference evidence="1" key="1">
    <citation type="submission" date="2021-06" db="EMBL/GenBank/DDBJ databases">
        <authorList>
            <person name="Hodson N. C."/>
            <person name="Mongue J. A."/>
            <person name="Jaron S. K."/>
        </authorList>
    </citation>
    <scope>NUCLEOTIDE SEQUENCE</scope>
</reference>
<sequence length="182" mass="21499">MGVLVWYQYLPDQIEQDVESLFTEVHEPLVKLLQQSLDAHNSCVVRFRLPMVLENSDYDKVYVSYMMSDFMDLFSYEGIEDLIYRSASQIVNRLNTFNEHGSKWRLREIESFEVQIASLKLFTNAKIRGYLPLPFPSKKGFLNIHNKNNKCFQYCIVANKYWKAVKKTHRSHLATTNPKNYE</sequence>
<dbReference type="AlphaFoldDB" id="A0A8J2PZD4"/>
<accession>A0A8J2PZD4</accession>
<name>A0A8J2PZD4_9HEXA</name>
<protein>
    <submittedName>
        <fullName evidence="1">Uncharacterized protein</fullName>
    </submittedName>
</protein>
<proteinExistence type="predicted"/>
<organism evidence="1 2">
    <name type="scientific">Allacma fusca</name>
    <dbReference type="NCBI Taxonomy" id="39272"/>
    <lineage>
        <taxon>Eukaryota</taxon>
        <taxon>Metazoa</taxon>
        <taxon>Ecdysozoa</taxon>
        <taxon>Arthropoda</taxon>
        <taxon>Hexapoda</taxon>
        <taxon>Collembola</taxon>
        <taxon>Symphypleona</taxon>
        <taxon>Sminthuridae</taxon>
        <taxon>Allacma</taxon>
    </lineage>
</organism>
<gene>
    <name evidence="1" type="ORF">AFUS01_LOCUS37573</name>
</gene>
<dbReference type="EMBL" id="CAJVCH010544109">
    <property type="protein sequence ID" value="CAG7827595.1"/>
    <property type="molecule type" value="Genomic_DNA"/>
</dbReference>
<evidence type="ECO:0000313" key="2">
    <source>
        <dbReference type="Proteomes" id="UP000708208"/>
    </source>
</evidence>
<feature type="non-terminal residue" evidence="1">
    <location>
        <position position="182"/>
    </location>
</feature>
<keyword evidence="2" id="KW-1185">Reference proteome</keyword>
<dbReference type="Proteomes" id="UP000708208">
    <property type="component" value="Unassembled WGS sequence"/>
</dbReference>
<comment type="caution">
    <text evidence="1">The sequence shown here is derived from an EMBL/GenBank/DDBJ whole genome shotgun (WGS) entry which is preliminary data.</text>
</comment>
<evidence type="ECO:0000313" key="1">
    <source>
        <dbReference type="EMBL" id="CAG7827595.1"/>
    </source>
</evidence>